<dbReference type="AlphaFoldDB" id="A0A9X7U6L5"/>
<name>A0A9X7U6L5_SPHYA</name>
<dbReference type="Proteomes" id="UP000515377">
    <property type="component" value="Chromosome"/>
</dbReference>
<proteinExistence type="predicted"/>
<evidence type="ECO:0008006" key="3">
    <source>
        <dbReference type="Google" id="ProtNLM"/>
    </source>
</evidence>
<evidence type="ECO:0000313" key="1">
    <source>
        <dbReference type="EMBL" id="QNG44671.1"/>
    </source>
</evidence>
<reference evidence="1 2" key="1">
    <citation type="submission" date="2020-07" db="EMBL/GenBank/DDBJ databases">
        <title>Whole genome sequence of Sphingobium yanoikuyae A3.</title>
        <authorList>
            <person name="Han S.-S."/>
        </authorList>
    </citation>
    <scope>NUCLEOTIDE SEQUENCE [LARGE SCALE GENOMIC DNA]</scope>
    <source>
        <strain evidence="1 2">A3</strain>
    </source>
</reference>
<dbReference type="EMBL" id="CP060122">
    <property type="protein sequence ID" value="QNG44671.1"/>
    <property type="molecule type" value="Genomic_DNA"/>
</dbReference>
<sequence length="165" mass="18922">MIAPQPIDTAPKDGGWILGLVRTEINDTYRQPWAIVSWGDGAHFHDFGWYDDEGNRQEPTQWVPLPDPQPFPTGWTPPSGTIYVREITGEGWTCNGKPIEVPYRWIVYIEKPDGDWDNYREPWHEATVDAAHAFAARWRDKFGLPIVTMPLDGKVIPFRPAVPRQ</sequence>
<protein>
    <recommendedName>
        <fullName evidence="3">DUF551 domain-containing protein</fullName>
    </recommendedName>
</protein>
<organism evidence="1 2">
    <name type="scientific">Sphingobium yanoikuyae</name>
    <name type="common">Sphingomonas yanoikuyae</name>
    <dbReference type="NCBI Taxonomy" id="13690"/>
    <lineage>
        <taxon>Bacteria</taxon>
        <taxon>Pseudomonadati</taxon>
        <taxon>Pseudomonadota</taxon>
        <taxon>Alphaproteobacteria</taxon>
        <taxon>Sphingomonadales</taxon>
        <taxon>Sphingomonadaceae</taxon>
        <taxon>Sphingobium</taxon>
    </lineage>
</organism>
<accession>A0A9X7U6L5</accession>
<evidence type="ECO:0000313" key="2">
    <source>
        <dbReference type="Proteomes" id="UP000515377"/>
    </source>
</evidence>
<gene>
    <name evidence="1" type="ORF">H3V42_22895</name>
</gene>